<keyword evidence="4" id="KW-0904">Protein phosphatase</keyword>
<dbReference type="InterPro" id="IPR000340">
    <property type="entry name" value="Dual-sp_phosphatase_cat-dom"/>
</dbReference>
<comment type="similarity">
    <text evidence="1">Belongs to the protein-tyrosine phosphatase family. Non-receptor class dual specificity subfamily.</text>
</comment>
<dbReference type="PROSITE" id="PS50054">
    <property type="entry name" value="TYR_PHOSPHATASE_DUAL"/>
    <property type="match status" value="1"/>
</dbReference>
<dbReference type="Pfam" id="PF00782">
    <property type="entry name" value="DSPc"/>
    <property type="match status" value="1"/>
</dbReference>
<keyword evidence="9" id="KW-1185">Reference proteome</keyword>
<feature type="domain" description="Tyrosine-protein phosphatase" evidence="6">
    <location>
        <begin position="274"/>
        <end position="422"/>
    </location>
</feature>
<dbReference type="PANTHER" id="PTHR10159">
    <property type="entry name" value="DUAL SPECIFICITY PROTEIN PHOSPHATASE"/>
    <property type="match status" value="1"/>
</dbReference>
<dbReference type="InterPro" id="IPR020422">
    <property type="entry name" value="TYR_PHOSPHATASE_DUAL_dom"/>
</dbReference>
<dbReference type="PROSITE" id="PS50056">
    <property type="entry name" value="TYR_PHOSPHATASE_2"/>
    <property type="match status" value="1"/>
</dbReference>
<gene>
    <name evidence="8" type="ORF">BASA50_011313</name>
</gene>
<evidence type="ECO:0000259" key="7">
    <source>
        <dbReference type="PROSITE" id="PS50056"/>
    </source>
</evidence>
<keyword evidence="3" id="KW-0378">Hydrolase</keyword>
<evidence type="ECO:0000313" key="8">
    <source>
        <dbReference type="EMBL" id="KAH6587709.1"/>
    </source>
</evidence>
<accession>A0ABQ8EWA2</accession>
<evidence type="ECO:0000256" key="2">
    <source>
        <dbReference type="ARBA" id="ARBA00013064"/>
    </source>
</evidence>
<dbReference type="InterPro" id="IPR016130">
    <property type="entry name" value="Tyr_Pase_AS"/>
</dbReference>
<feature type="domain" description="Tyrosine specific protein phosphatases" evidence="7">
    <location>
        <begin position="346"/>
        <end position="403"/>
    </location>
</feature>
<dbReference type="PROSITE" id="PS00383">
    <property type="entry name" value="TYR_PHOSPHATASE_1"/>
    <property type="match status" value="1"/>
</dbReference>
<feature type="region of interest" description="Disordered" evidence="5">
    <location>
        <begin position="149"/>
        <end position="171"/>
    </location>
</feature>
<dbReference type="EMBL" id="JAFCIX010000555">
    <property type="protein sequence ID" value="KAH6587709.1"/>
    <property type="molecule type" value="Genomic_DNA"/>
</dbReference>
<evidence type="ECO:0000313" key="9">
    <source>
        <dbReference type="Proteomes" id="UP001648503"/>
    </source>
</evidence>
<dbReference type="InterPro" id="IPR029021">
    <property type="entry name" value="Prot-tyrosine_phosphatase-like"/>
</dbReference>
<dbReference type="SUPFAM" id="SSF52799">
    <property type="entry name" value="(Phosphotyrosine protein) phosphatases II"/>
    <property type="match status" value="1"/>
</dbReference>
<comment type="caution">
    <text evidence="8">The sequence shown here is derived from an EMBL/GenBank/DDBJ whole genome shotgun (WGS) entry which is preliminary data.</text>
</comment>
<dbReference type="Gene3D" id="3.90.190.10">
    <property type="entry name" value="Protein tyrosine phosphatase superfamily"/>
    <property type="match status" value="1"/>
</dbReference>
<evidence type="ECO:0000259" key="6">
    <source>
        <dbReference type="PROSITE" id="PS50054"/>
    </source>
</evidence>
<dbReference type="SMART" id="SM00195">
    <property type="entry name" value="DSPc"/>
    <property type="match status" value="1"/>
</dbReference>
<name>A0ABQ8EWA2_9FUNG</name>
<sequence>MMVSAPQLAKRRLGPRMSLSIDTLTSSANANATSAYNANAAATVANSPAGAASLLATGALHNASSTVKRDSPERSPRMMLQEQLSEFSTSNPYQRGPALIIKGPAGLYLGCAVTAANSHFIHSLKIRCIVNVAKEIDIGTTVAPMEGFTSTPNRPPSSPFPSFTGSRVSRQRLLSPHTSPVLSATMVLPVPINDDHLCTELLTFHQSPHQFEKSAGPSPSTSVSSTASTCILSSITDEQEGHPSSTSCRLATEIHSDGQSAASFTSALSFSSMGNSREQTLFDPFLPGLSLQPEMTFQEHFQKQRLSLQESPIHSHITTSQKFIKDYVCHHKFAWTHHQDLASSIDDAVNIIQQARDNGHAVLVHCQQGVSRSAALVIAYVMKSQRMCLQDAYTFVKQSAPQISPNVNLVAQLVEFEQKWNLSADSLHREKQ</sequence>
<protein>
    <recommendedName>
        <fullName evidence="2">protein-tyrosine-phosphatase</fullName>
        <ecNumber evidence="2">3.1.3.48</ecNumber>
    </recommendedName>
</protein>
<dbReference type="EC" id="3.1.3.48" evidence="2"/>
<reference evidence="8 9" key="1">
    <citation type="submission" date="2021-02" db="EMBL/GenBank/DDBJ databases">
        <title>Variation within the Batrachochytrium salamandrivorans European outbreak.</title>
        <authorList>
            <person name="Kelly M."/>
            <person name="Pasmans F."/>
            <person name="Shea T.P."/>
            <person name="Munoz J.F."/>
            <person name="Carranza S."/>
            <person name="Cuomo C.A."/>
            <person name="Martel A."/>
        </authorList>
    </citation>
    <scope>NUCLEOTIDE SEQUENCE [LARGE SCALE GENOMIC DNA]</scope>
    <source>
        <strain evidence="8 9">AMFP18/2</strain>
    </source>
</reference>
<proteinExistence type="inferred from homology"/>
<evidence type="ECO:0000256" key="4">
    <source>
        <dbReference type="ARBA" id="ARBA00022912"/>
    </source>
</evidence>
<dbReference type="InterPro" id="IPR000387">
    <property type="entry name" value="Tyr_Pase_dom"/>
</dbReference>
<organism evidence="8 9">
    <name type="scientific">Batrachochytrium salamandrivorans</name>
    <dbReference type="NCBI Taxonomy" id="1357716"/>
    <lineage>
        <taxon>Eukaryota</taxon>
        <taxon>Fungi</taxon>
        <taxon>Fungi incertae sedis</taxon>
        <taxon>Chytridiomycota</taxon>
        <taxon>Chytridiomycota incertae sedis</taxon>
        <taxon>Chytridiomycetes</taxon>
        <taxon>Rhizophydiales</taxon>
        <taxon>Rhizophydiales incertae sedis</taxon>
        <taxon>Batrachochytrium</taxon>
    </lineage>
</organism>
<evidence type="ECO:0000256" key="3">
    <source>
        <dbReference type="ARBA" id="ARBA00022801"/>
    </source>
</evidence>
<dbReference type="CDD" id="cd14498">
    <property type="entry name" value="DSP"/>
    <property type="match status" value="1"/>
</dbReference>
<evidence type="ECO:0000256" key="5">
    <source>
        <dbReference type="SAM" id="MobiDB-lite"/>
    </source>
</evidence>
<dbReference type="PANTHER" id="PTHR10159:SF519">
    <property type="entry name" value="DUAL SPECIFICITY PROTEIN PHOSPHATASE MPK3"/>
    <property type="match status" value="1"/>
</dbReference>
<evidence type="ECO:0000256" key="1">
    <source>
        <dbReference type="ARBA" id="ARBA00008601"/>
    </source>
</evidence>
<dbReference type="Proteomes" id="UP001648503">
    <property type="component" value="Unassembled WGS sequence"/>
</dbReference>